<dbReference type="KEGG" id="ria:C7V51_11425"/>
<organism evidence="2 3">
    <name type="scientific">Rathayibacter iranicus</name>
    <dbReference type="NCBI Taxonomy" id="59737"/>
    <lineage>
        <taxon>Bacteria</taxon>
        <taxon>Bacillati</taxon>
        <taxon>Actinomycetota</taxon>
        <taxon>Actinomycetes</taxon>
        <taxon>Micrococcales</taxon>
        <taxon>Microbacteriaceae</taxon>
        <taxon>Rathayibacter</taxon>
    </lineage>
</organism>
<protein>
    <submittedName>
        <fullName evidence="2">Uncharacterized protein</fullName>
    </submittedName>
</protein>
<evidence type="ECO:0000313" key="3">
    <source>
        <dbReference type="Proteomes" id="UP000283946"/>
    </source>
</evidence>
<dbReference type="EMBL" id="CP028130">
    <property type="protein sequence ID" value="AZZ56419.1"/>
    <property type="molecule type" value="Genomic_DNA"/>
</dbReference>
<name>A0AAD1ADZ3_9MICO</name>
<reference evidence="2 3" key="1">
    <citation type="submission" date="2018-03" db="EMBL/GenBank/DDBJ databases">
        <title>Bacteriophage NCPPB3778 and a type I-E CRISPR drive the evolution of the US Biological Select Agent, Rathayibacter toxicus.</title>
        <authorList>
            <person name="Davis E.W.II."/>
            <person name="Tabima J.F."/>
            <person name="Weisberg A.J."/>
            <person name="Dantas Lopes L."/>
            <person name="Wiseman M.S."/>
            <person name="Wiseman M.S."/>
            <person name="Pupko T."/>
            <person name="Belcher M.S."/>
            <person name="Sechler A.J."/>
            <person name="Tancos M.A."/>
            <person name="Schroeder B.K."/>
            <person name="Murray T.D."/>
            <person name="Luster D.G."/>
            <person name="Schneider W.L."/>
            <person name="Rogers E."/>
            <person name="Andreote F.D."/>
            <person name="Grunwald N.J."/>
            <person name="Putnam M.L."/>
            <person name="Chang J.H."/>
        </authorList>
    </citation>
    <scope>NUCLEOTIDE SEQUENCE [LARGE SCALE GENOMIC DNA]</scope>
    <source>
        <strain evidence="2 3">NCCPB 2253</strain>
    </source>
</reference>
<gene>
    <name evidence="2" type="ORF">C7V51_11425</name>
</gene>
<dbReference type="RefSeq" id="WP_104354367.1">
    <property type="nucleotide sequence ID" value="NZ_CP028130.1"/>
</dbReference>
<dbReference type="Proteomes" id="UP000283946">
    <property type="component" value="Chromosome"/>
</dbReference>
<evidence type="ECO:0000313" key="2">
    <source>
        <dbReference type="EMBL" id="AZZ56419.1"/>
    </source>
</evidence>
<proteinExistence type="predicted"/>
<sequence>MDPAAIDATLGETGTADPGGHRWVGAAEGRRTLDDGTRVYTVFLAGTRTDDSFTVTSVGTDEYIIPLEYQELRPGTPGGFLVRVVPID</sequence>
<accession>A0AAD1ADZ3</accession>
<evidence type="ECO:0000256" key="1">
    <source>
        <dbReference type="SAM" id="MobiDB-lite"/>
    </source>
</evidence>
<dbReference type="AlphaFoldDB" id="A0AAD1ADZ3"/>
<feature type="region of interest" description="Disordered" evidence="1">
    <location>
        <begin position="1"/>
        <end position="23"/>
    </location>
</feature>